<accession>A0A835GFZ1</accession>
<dbReference type="SMART" id="SM00343">
    <property type="entry name" value="ZnF_C2HC"/>
    <property type="match status" value="2"/>
</dbReference>
<dbReference type="InterPro" id="IPR036875">
    <property type="entry name" value="Znf_CCHC_sf"/>
</dbReference>
<evidence type="ECO:0000313" key="4">
    <source>
        <dbReference type="Proteomes" id="UP000648187"/>
    </source>
</evidence>
<evidence type="ECO:0000259" key="2">
    <source>
        <dbReference type="SMART" id="SM00343"/>
    </source>
</evidence>
<reference evidence="3" key="1">
    <citation type="submission" date="2020-08" db="EMBL/GenBank/DDBJ databases">
        <title>Spodoptera exigua strain:BAW_Kor-Di-RS1 Genome sequencing and assembly.</title>
        <authorList>
            <person name="Kim J."/>
            <person name="Nam H.Y."/>
            <person name="Kwon M."/>
            <person name="Choi J.H."/>
            <person name="Cho S.R."/>
            <person name="Kim G.-H."/>
        </authorList>
    </citation>
    <scope>NUCLEOTIDE SEQUENCE</scope>
    <source>
        <strain evidence="3">BAW_Kor-Di-RS1</strain>
        <tissue evidence="3">Whole-body</tissue>
    </source>
</reference>
<feature type="domain" description="CCHC-type" evidence="2">
    <location>
        <begin position="265"/>
        <end position="281"/>
    </location>
</feature>
<organism evidence="3 4">
    <name type="scientific">Spodoptera exigua</name>
    <name type="common">Beet armyworm</name>
    <name type="synonym">Noctua fulgens</name>
    <dbReference type="NCBI Taxonomy" id="7107"/>
    <lineage>
        <taxon>Eukaryota</taxon>
        <taxon>Metazoa</taxon>
        <taxon>Ecdysozoa</taxon>
        <taxon>Arthropoda</taxon>
        <taxon>Hexapoda</taxon>
        <taxon>Insecta</taxon>
        <taxon>Pterygota</taxon>
        <taxon>Neoptera</taxon>
        <taxon>Endopterygota</taxon>
        <taxon>Lepidoptera</taxon>
        <taxon>Glossata</taxon>
        <taxon>Ditrysia</taxon>
        <taxon>Noctuoidea</taxon>
        <taxon>Noctuidae</taxon>
        <taxon>Amphipyrinae</taxon>
        <taxon>Spodoptera</taxon>
    </lineage>
</organism>
<sequence>AIDASDDGTYALPCFELLYNPSVSQNIDVHTNEDTSEACSVKDNSADKDKWTTILEQQNNLLAKLIEVLRPQSSSGTLTLPDFNPGMDDNDPNTWLSTADSRITPEHQEGPSLMAALSHALKGDAAYWFSSLSSTGMKWGDFKALFKEQYSTPSTPASYLMKLYESTPKENEGLAPYAENLVTGLLYKWNNLTREQIAMSVVVSHISKFDSRVLKLAKTINFESWRRLSQEMKDWSYNNKSLPSANNSPASNNTESTEKPSEEDQCLICNEKGHKSPYCRSPLAKKIQKERMEHIVMPFRIRTGANAKKVRLTTCNFCNEKGHYTVCCPIRYRRRPKKSIKAKTSETSAATATDAGNSSASATDTYIKME</sequence>
<dbReference type="AlphaFoldDB" id="A0A835GFZ1"/>
<name>A0A835GFZ1_SPOEX</name>
<feature type="compositionally biased region" description="Polar residues" evidence="1">
    <location>
        <begin position="354"/>
        <end position="364"/>
    </location>
</feature>
<evidence type="ECO:0000256" key="1">
    <source>
        <dbReference type="SAM" id="MobiDB-lite"/>
    </source>
</evidence>
<feature type="region of interest" description="Disordered" evidence="1">
    <location>
        <begin position="338"/>
        <end position="370"/>
    </location>
</feature>
<dbReference type="InterPro" id="IPR001878">
    <property type="entry name" value="Znf_CCHC"/>
</dbReference>
<dbReference type="Gene3D" id="4.10.60.10">
    <property type="entry name" value="Zinc finger, CCHC-type"/>
    <property type="match status" value="1"/>
</dbReference>
<feature type="non-terminal residue" evidence="3">
    <location>
        <position position="1"/>
    </location>
</feature>
<comment type="caution">
    <text evidence="3">The sequence shown here is derived from an EMBL/GenBank/DDBJ whole genome shotgun (WGS) entry which is preliminary data.</text>
</comment>
<keyword evidence="4" id="KW-1185">Reference proteome</keyword>
<protein>
    <recommendedName>
        <fullName evidence="2">CCHC-type domain-containing protein</fullName>
    </recommendedName>
</protein>
<dbReference type="EMBL" id="JACKWZ010000129">
    <property type="protein sequence ID" value="KAF9414623.1"/>
    <property type="molecule type" value="Genomic_DNA"/>
</dbReference>
<dbReference type="Proteomes" id="UP000648187">
    <property type="component" value="Unassembled WGS sequence"/>
</dbReference>
<gene>
    <name evidence="3" type="ORF">HW555_007552</name>
</gene>
<dbReference type="GO" id="GO:0003676">
    <property type="term" value="F:nucleic acid binding"/>
    <property type="evidence" value="ECO:0007669"/>
    <property type="project" value="InterPro"/>
</dbReference>
<feature type="region of interest" description="Disordered" evidence="1">
    <location>
        <begin position="239"/>
        <end position="262"/>
    </location>
</feature>
<evidence type="ECO:0000313" key="3">
    <source>
        <dbReference type="EMBL" id="KAF9414623.1"/>
    </source>
</evidence>
<dbReference type="SUPFAM" id="SSF57756">
    <property type="entry name" value="Retrovirus zinc finger-like domains"/>
    <property type="match status" value="1"/>
</dbReference>
<dbReference type="Pfam" id="PF03732">
    <property type="entry name" value="Retrotrans_gag"/>
    <property type="match status" value="1"/>
</dbReference>
<feature type="compositionally biased region" description="Low complexity" evidence="1">
    <location>
        <begin position="239"/>
        <end position="255"/>
    </location>
</feature>
<dbReference type="GO" id="GO:0008270">
    <property type="term" value="F:zinc ion binding"/>
    <property type="evidence" value="ECO:0007669"/>
    <property type="project" value="InterPro"/>
</dbReference>
<proteinExistence type="predicted"/>
<dbReference type="InterPro" id="IPR005162">
    <property type="entry name" value="Retrotrans_gag_dom"/>
</dbReference>
<feature type="domain" description="CCHC-type" evidence="2">
    <location>
        <begin position="314"/>
        <end position="330"/>
    </location>
</feature>